<feature type="region of interest" description="Disordered" evidence="1">
    <location>
        <begin position="1"/>
        <end position="29"/>
    </location>
</feature>
<gene>
    <name evidence="3" type="ORF">GCM10010191_58620</name>
</gene>
<keyword evidence="2" id="KW-0472">Membrane</keyword>
<keyword evidence="4" id="KW-1185">Reference proteome</keyword>
<sequence length="81" mass="8283">MLWESWAGLASPTAPAAPATPGAANGSGLGSRPDALLGVRGRFEWPVRANKLGSVNRAPRWLLPTVLTALILAVVVGALLG</sequence>
<keyword evidence="2" id="KW-0812">Transmembrane</keyword>
<reference evidence="3 4" key="1">
    <citation type="journal article" date="2019" name="Int. J. Syst. Evol. Microbiol.">
        <title>The Global Catalogue of Microorganisms (GCM) 10K type strain sequencing project: providing services to taxonomists for standard genome sequencing and annotation.</title>
        <authorList>
            <consortium name="The Broad Institute Genomics Platform"/>
            <consortium name="The Broad Institute Genome Sequencing Center for Infectious Disease"/>
            <person name="Wu L."/>
            <person name="Ma J."/>
        </authorList>
    </citation>
    <scope>NUCLEOTIDE SEQUENCE [LARGE SCALE GENOMIC DNA]</scope>
    <source>
        <strain evidence="3 4">JCM 3325</strain>
    </source>
</reference>
<evidence type="ECO:0000313" key="4">
    <source>
        <dbReference type="Proteomes" id="UP001501231"/>
    </source>
</evidence>
<comment type="caution">
    <text evidence="3">The sequence shown here is derived from an EMBL/GenBank/DDBJ whole genome shotgun (WGS) entry which is preliminary data.</text>
</comment>
<dbReference type="EMBL" id="BAAARW010000020">
    <property type="protein sequence ID" value="GAA2436092.1"/>
    <property type="molecule type" value="Genomic_DNA"/>
</dbReference>
<evidence type="ECO:0000256" key="1">
    <source>
        <dbReference type="SAM" id="MobiDB-lite"/>
    </source>
</evidence>
<name>A0ABN3JP65_9ACTN</name>
<keyword evidence="2" id="KW-1133">Transmembrane helix</keyword>
<dbReference type="Proteomes" id="UP001501231">
    <property type="component" value="Unassembled WGS sequence"/>
</dbReference>
<accession>A0ABN3JP65</accession>
<evidence type="ECO:0000256" key="2">
    <source>
        <dbReference type="SAM" id="Phobius"/>
    </source>
</evidence>
<protein>
    <submittedName>
        <fullName evidence="3">Uncharacterized protein</fullName>
    </submittedName>
</protein>
<feature type="transmembrane region" description="Helical" evidence="2">
    <location>
        <begin position="61"/>
        <end position="80"/>
    </location>
</feature>
<evidence type="ECO:0000313" key="3">
    <source>
        <dbReference type="EMBL" id="GAA2436092.1"/>
    </source>
</evidence>
<proteinExistence type="predicted"/>
<organism evidence="3 4">
    <name type="scientific">Actinomadura vinacea</name>
    <dbReference type="NCBI Taxonomy" id="115336"/>
    <lineage>
        <taxon>Bacteria</taxon>
        <taxon>Bacillati</taxon>
        <taxon>Actinomycetota</taxon>
        <taxon>Actinomycetes</taxon>
        <taxon>Streptosporangiales</taxon>
        <taxon>Thermomonosporaceae</taxon>
        <taxon>Actinomadura</taxon>
    </lineage>
</organism>
<feature type="compositionally biased region" description="Low complexity" evidence="1">
    <location>
        <begin position="7"/>
        <end position="26"/>
    </location>
</feature>